<evidence type="ECO:0000256" key="1">
    <source>
        <dbReference type="ARBA" id="ARBA00004123"/>
    </source>
</evidence>
<reference evidence="14 15" key="1">
    <citation type="journal article" date="2020" name="Nat. Food">
        <title>A phased Vanilla planifolia genome enables genetic improvement of flavour and production.</title>
        <authorList>
            <person name="Hasing T."/>
            <person name="Tang H."/>
            <person name="Brym M."/>
            <person name="Khazi F."/>
            <person name="Huang T."/>
            <person name="Chambers A.H."/>
        </authorList>
    </citation>
    <scope>NUCLEOTIDE SEQUENCE [LARGE SCALE GENOMIC DNA]</scope>
    <source>
        <tissue evidence="14">Leaf</tissue>
    </source>
</reference>
<dbReference type="Pfam" id="PF03110">
    <property type="entry name" value="SBP"/>
    <property type="match status" value="1"/>
</dbReference>
<evidence type="ECO:0000256" key="11">
    <source>
        <dbReference type="SAM" id="Phobius"/>
    </source>
</evidence>
<dbReference type="FunFam" id="4.10.1100.10:FF:000001">
    <property type="entry name" value="Squamosa promoter-binding-like protein 14"/>
    <property type="match status" value="1"/>
</dbReference>
<keyword evidence="4" id="KW-0862">Zinc</keyword>
<dbReference type="InterPro" id="IPR044817">
    <property type="entry name" value="SBP-like"/>
</dbReference>
<dbReference type="Proteomes" id="UP000636800">
    <property type="component" value="Chromosome 11"/>
</dbReference>
<feature type="compositionally biased region" description="Low complexity" evidence="10">
    <location>
        <begin position="393"/>
        <end position="409"/>
    </location>
</feature>
<name>A0A835UG25_VANPL</name>
<dbReference type="InterPro" id="IPR036893">
    <property type="entry name" value="SBP_sf"/>
</dbReference>
<evidence type="ECO:0000259" key="12">
    <source>
        <dbReference type="PROSITE" id="PS51141"/>
    </source>
</evidence>
<evidence type="ECO:0000256" key="5">
    <source>
        <dbReference type="ARBA" id="ARBA00023015"/>
    </source>
</evidence>
<protein>
    <recommendedName>
        <fullName evidence="12">SBP-type domain-containing protein</fullName>
    </recommendedName>
</protein>
<evidence type="ECO:0000256" key="4">
    <source>
        <dbReference type="ARBA" id="ARBA00022833"/>
    </source>
</evidence>
<keyword evidence="3 9" id="KW-0863">Zinc-finger</keyword>
<keyword evidence="11" id="KW-1133">Transmembrane helix</keyword>
<evidence type="ECO:0000256" key="7">
    <source>
        <dbReference type="ARBA" id="ARBA00023163"/>
    </source>
</evidence>
<dbReference type="EMBL" id="JADCNL010000011">
    <property type="protein sequence ID" value="KAG0461719.1"/>
    <property type="molecule type" value="Genomic_DNA"/>
</dbReference>
<dbReference type="EMBL" id="JADCNL010000011">
    <property type="protein sequence ID" value="KAG0461724.1"/>
    <property type="molecule type" value="Genomic_DNA"/>
</dbReference>
<organism evidence="14 15">
    <name type="scientific">Vanilla planifolia</name>
    <name type="common">Vanilla</name>
    <dbReference type="NCBI Taxonomy" id="51239"/>
    <lineage>
        <taxon>Eukaryota</taxon>
        <taxon>Viridiplantae</taxon>
        <taxon>Streptophyta</taxon>
        <taxon>Embryophyta</taxon>
        <taxon>Tracheophyta</taxon>
        <taxon>Spermatophyta</taxon>
        <taxon>Magnoliopsida</taxon>
        <taxon>Liliopsida</taxon>
        <taxon>Asparagales</taxon>
        <taxon>Orchidaceae</taxon>
        <taxon>Vanilloideae</taxon>
        <taxon>Vanilleae</taxon>
        <taxon>Vanilla</taxon>
    </lineage>
</organism>
<keyword evidence="15" id="KW-1185">Reference proteome</keyword>
<feature type="region of interest" description="Disordered" evidence="10">
    <location>
        <begin position="385"/>
        <end position="411"/>
    </location>
</feature>
<dbReference type="Gene3D" id="4.10.1100.10">
    <property type="entry name" value="Transcription factor, SBP-box domain"/>
    <property type="match status" value="1"/>
</dbReference>
<evidence type="ECO:0000256" key="10">
    <source>
        <dbReference type="SAM" id="MobiDB-lite"/>
    </source>
</evidence>
<keyword evidence="11" id="KW-0472">Membrane</keyword>
<dbReference type="OrthoDB" id="417481at2759"/>
<evidence type="ECO:0000313" key="13">
    <source>
        <dbReference type="EMBL" id="KAG0461719.1"/>
    </source>
</evidence>
<dbReference type="Pfam" id="PF26102">
    <property type="entry name" value="Ig_SPL7"/>
    <property type="match status" value="1"/>
</dbReference>
<feature type="compositionally biased region" description="Basic residues" evidence="10">
    <location>
        <begin position="190"/>
        <end position="199"/>
    </location>
</feature>
<evidence type="ECO:0000256" key="8">
    <source>
        <dbReference type="ARBA" id="ARBA00023242"/>
    </source>
</evidence>
<sequence length="968" mass="106971">MERESGSHVAPPILRQPSLPGRCYDESVLLGKRDVPWGTHDASLHNPTRRWNPKDWDWDGVQFSAKPSSDALLGSHDSHGSTSVAEAGEDGDQNLNLKLGVTATSPEEIRPCKKVRSGSPGGHPPCQVDDCRADLSSAKDYHRRHKVCQLHSKASKAFVRKQIQRFCQQCSRFHLLSEFDEGKRSCRRRLAGHNRRRRKTQPDDLPSSSSPNQEEKSIGNGNGGLNLDIVNLLAKLANSHRIGREKLNFGPSFPGRDQLLQIVGKIQSLTGTYSMLKSPGLDLNLSQTSNQASSNPTCSSREDSSMALAAAPVVSDIDSVPCSLRLGGDDLSSQPLQLFPMVEVAEKTPLFGSQVELYKPQAGDGGQMLSLQLCSPEGDNVVKNLSSPEKYFSDSSNPTTDTSRSSSPPVMHTFLKPNAETHNVKTGITSIHEEGDVCRREPLDLFQDTKLRGYASSSTSDNSSPISNPDTQERTGHIIFKLFDKDPSNFPGTLKSEILGWLSNRPSEMESYIRPGCVVLSVYLSMATEDWVELEKNFLHKVASLVYHSKSRFWANGRFLVRVNGRIASHMDGKLRVWRALHAPELLSVSPVAIVSGQETTLVVRGRNLILPGTRIHCAYSGGYTSKKALTSYMGVFYDGSLSFTLRIGSPDLLGRCFVEVENGFKGSSFPVIIANSRICQELRTLEEEFDTGKQPKEAVHFLNELGWLFQKTKGYSSVRRSSFSTSCFKFLFVFSVERDWLATVQTLLDLLVRQISEDESLMQEIFEMLADVQLLGMAVKRRCMKMIDLLLHCSVQPSLGDPKIYLFPPNSSCPSGATTPLHLAASMTDAQGIVDALTSDPQEVGLSCWSSLKDENGQSPFLCASTWNNHSYNNLVSQKLQFKKNGHISIAVGFQSCSRCTALQKTSPRRSTHGNRLLRHPFAFPVLAIAAVCVCVCLFFRGLPQIENPGVGMLVPFKWENLEFGPK</sequence>
<evidence type="ECO:0000256" key="9">
    <source>
        <dbReference type="PROSITE-ProRule" id="PRU00470"/>
    </source>
</evidence>
<comment type="caution">
    <text evidence="14">The sequence shown here is derived from an EMBL/GenBank/DDBJ whole genome shotgun (WGS) entry which is preliminary data.</text>
</comment>
<dbReference type="InterPro" id="IPR004333">
    <property type="entry name" value="SBP_dom"/>
</dbReference>
<dbReference type="GO" id="GO:0005634">
    <property type="term" value="C:nucleus"/>
    <property type="evidence" value="ECO:0007669"/>
    <property type="project" value="UniProtKB-SubCell"/>
</dbReference>
<keyword evidence="7" id="KW-0804">Transcription</keyword>
<feature type="region of interest" description="Disordered" evidence="10">
    <location>
        <begin position="190"/>
        <end position="221"/>
    </location>
</feature>
<evidence type="ECO:0000256" key="2">
    <source>
        <dbReference type="ARBA" id="ARBA00022723"/>
    </source>
</evidence>
<keyword evidence="8" id="KW-0539">Nucleus</keyword>
<evidence type="ECO:0000313" key="14">
    <source>
        <dbReference type="EMBL" id="KAG0461724.1"/>
    </source>
</evidence>
<feature type="region of interest" description="Disordered" evidence="10">
    <location>
        <begin position="69"/>
        <end position="94"/>
    </location>
</feature>
<feature type="domain" description="SBP-type" evidence="12">
    <location>
        <begin position="123"/>
        <end position="200"/>
    </location>
</feature>
<feature type="transmembrane region" description="Helical" evidence="11">
    <location>
        <begin position="923"/>
        <end position="944"/>
    </location>
</feature>
<keyword evidence="5" id="KW-0805">Transcription regulation</keyword>
<dbReference type="GO" id="GO:0008270">
    <property type="term" value="F:zinc ion binding"/>
    <property type="evidence" value="ECO:0007669"/>
    <property type="project" value="UniProtKB-KW"/>
</dbReference>
<evidence type="ECO:0000256" key="3">
    <source>
        <dbReference type="ARBA" id="ARBA00022771"/>
    </source>
</evidence>
<keyword evidence="6" id="KW-0238">DNA-binding</keyword>
<proteinExistence type="predicted"/>
<dbReference type="PANTHER" id="PTHR31251">
    <property type="entry name" value="SQUAMOSA PROMOTER-BINDING-LIKE PROTEIN 4"/>
    <property type="match status" value="1"/>
</dbReference>
<comment type="subcellular location">
    <subcellularLocation>
        <location evidence="1">Nucleus</location>
    </subcellularLocation>
</comment>
<evidence type="ECO:0000256" key="6">
    <source>
        <dbReference type="ARBA" id="ARBA00023125"/>
    </source>
</evidence>
<keyword evidence="2" id="KW-0479">Metal-binding</keyword>
<accession>A0A835UG25</accession>
<evidence type="ECO:0000313" key="15">
    <source>
        <dbReference type="Proteomes" id="UP000636800"/>
    </source>
</evidence>
<keyword evidence="11" id="KW-0812">Transmembrane</keyword>
<dbReference type="SUPFAM" id="SSF103612">
    <property type="entry name" value="SBT domain"/>
    <property type="match status" value="1"/>
</dbReference>
<dbReference type="PANTHER" id="PTHR31251:SF86">
    <property type="entry name" value="SQUAMOSA PROMOTER-BINDING-LIKE PROTEIN 1"/>
    <property type="match status" value="1"/>
</dbReference>
<dbReference type="PROSITE" id="PS51141">
    <property type="entry name" value="ZF_SBP"/>
    <property type="match status" value="1"/>
</dbReference>
<dbReference type="AlphaFoldDB" id="A0A835UG25"/>
<gene>
    <name evidence="13" type="ORF">HPP92_022016</name>
    <name evidence="14" type="ORF">HPP92_022021</name>
</gene>
<dbReference type="GO" id="GO:0003677">
    <property type="term" value="F:DNA binding"/>
    <property type="evidence" value="ECO:0007669"/>
    <property type="project" value="UniProtKB-KW"/>
</dbReference>